<dbReference type="Gene3D" id="3.90.1320.10">
    <property type="entry name" value="Outer-capsid protein sigma 3, large lobe"/>
    <property type="match status" value="1"/>
</dbReference>
<keyword evidence="5" id="KW-1185">Reference proteome</keyword>
<dbReference type="EMBL" id="JAJJMB010008334">
    <property type="protein sequence ID" value="KAI3924188.1"/>
    <property type="molecule type" value="Genomic_DNA"/>
</dbReference>
<evidence type="ECO:0000256" key="1">
    <source>
        <dbReference type="SAM" id="MobiDB-lite"/>
    </source>
</evidence>
<accession>A0AAD4SU69</accession>
<feature type="region of interest" description="Disordered" evidence="1">
    <location>
        <begin position="130"/>
        <end position="150"/>
    </location>
</feature>
<feature type="compositionally biased region" description="Polar residues" evidence="1">
    <location>
        <begin position="131"/>
        <end position="140"/>
    </location>
</feature>
<sequence>MFKFFDLTRWLLILTIFVSEGLVEGRTTTMKAVNKAIIKTIKVENDEIIDCYDIYRQPSLNHPFLHNHTIQMRPSSYPKGMKTDNLGTLQLTQILHKYGSCLLGTIPIRRKGKNYNPALLRKHHYPRLSPYKTSVTSHSNDTADDSTEDSGDQNMYLLQYATIKVVGNFLGAQAKINLWKPYVEKNGLSISQIWVVTEDKNTNTIEVGWEVCQNLYGDDRTRFFLLWTADGYTDTGCYNLLCDGFVHTASNVSLDCSFSDVSTFNGSQKDVTFSIHKDQSSGHWWVQLQGIPIGYYPSSLFDELSKEATRHTSTQMGSGHFPSDGGLKTSSYFNWVQVVDENNMMKDPENVETYVTNPNCYDLKIDNGNYDTNGYTFYYGGPGYNDRCQ</sequence>
<dbReference type="Proteomes" id="UP001202328">
    <property type="component" value="Unassembled WGS sequence"/>
</dbReference>
<evidence type="ECO:0000256" key="2">
    <source>
        <dbReference type="SAM" id="SignalP"/>
    </source>
</evidence>
<name>A0AAD4SU69_9MAGN</name>
<evidence type="ECO:0000313" key="4">
    <source>
        <dbReference type="EMBL" id="KAI3924188.1"/>
    </source>
</evidence>
<dbReference type="InterPro" id="IPR004314">
    <property type="entry name" value="Neprosin"/>
</dbReference>
<dbReference type="PROSITE" id="PS52045">
    <property type="entry name" value="NEPROSIN_PEP_CD"/>
    <property type="match status" value="1"/>
</dbReference>
<dbReference type="Pfam" id="PF14365">
    <property type="entry name" value="Neprosin_AP"/>
    <property type="match status" value="1"/>
</dbReference>
<evidence type="ECO:0000313" key="5">
    <source>
        <dbReference type="Proteomes" id="UP001202328"/>
    </source>
</evidence>
<feature type="chain" id="PRO_5042214669" description="Neprosin PEP catalytic domain-containing protein" evidence="2">
    <location>
        <begin position="26"/>
        <end position="389"/>
    </location>
</feature>
<dbReference type="Pfam" id="PF03080">
    <property type="entry name" value="Neprosin"/>
    <property type="match status" value="1"/>
</dbReference>
<dbReference type="InterPro" id="IPR053168">
    <property type="entry name" value="Glutamic_endopeptidase"/>
</dbReference>
<feature type="domain" description="Neprosin PEP catalytic" evidence="3">
    <location>
        <begin position="150"/>
        <end position="389"/>
    </location>
</feature>
<dbReference type="PANTHER" id="PTHR31589:SF110">
    <property type="entry name" value="PROTEIN, PUTATIVE (DUF239)-RELATED"/>
    <property type="match status" value="1"/>
</dbReference>
<comment type="caution">
    <text evidence="4">The sequence shown here is derived from an EMBL/GenBank/DDBJ whole genome shotgun (WGS) entry which is preliminary data.</text>
</comment>
<reference evidence="4" key="1">
    <citation type="submission" date="2022-04" db="EMBL/GenBank/DDBJ databases">
        <title>A functionally conserved STORR gene fusion in Papaver species that diverged 16.8 million years ago.</title>
        <authorList>
            <person name="Catania T."/>
        </authorList>
    </citation>
    <scope>NUCLEOTIDE SEQUENCE</scope>
    <source>
        <strain evidence="4">S-188037</strain>
    </source>
</reference>
<organism evidence="4 5">
    <name type="scientific">Papaver atlanticum</name>
    <dbReference type="NCBI Taxonomy" id="357466"/>
    <lineage>
        <taxon>Eukaryota</taxon>
        <taxon>Viridiplantae</taxon>
        <taxon>Streptophyta</taxon>
        <taxon>Embryophyta</taxon>
        <taxon>Tracheophyta</taxon>
        <taxon>Spermatophyta</taxon>
        <taxon>Magnoliopsida</taxon>
        <taxon>Ranunculales</taxon>
        <taxon>Papaveraceae</taxon>
        <taxon>Papaveroideae</taxon>
        <taxon>Papaver</taxon>
    </lineage>
</organism>
<dbReference type="InterPro" id="IPR025521">
    <property type="entry name" value="Neprosin_propep"/>
</dbReference>
<gene>
    <name evidence="4" type="ORF">MKW98_032389</name>
</gene>
<feature type="signal peptide" evidence="2">
    <location>
        <begin position="1"/>
        <end position="25"/>
    </location>
</feature>
<evidence type="ECO:0000259" key="3">
    <source>
        <dbReference type="PROSITE" id="PS52045"/>
    </source>
</evidence>
<keyword evidence="2" id="KW-0732">Signal</keyword>
<protein>
    <recommendedName>
        <fullName evidence="3">Neprosin PEP catalytic domain-containing protein</fullName>
    </recommendedName>
</protein>
<dbReference type="PANTHER" id="PTHR31589">
    <property type="entry name" value="PROTEIN, PUTATIVE (DUF239)-RELATED-RELATED"/>
    <property type="match status" value="1"/>
</dbReference>
<dbReference type="AlphaFoldDB" id="A0AAD4SU69"/>
<proteinExistence type="predicted"/>